<accession>A0A9X3MUL4</accession>
<sequence length="134" mass="13902">MTNGTRCVVVVDEALAPGLAANAAAVMALTLGTKVPALVGEEFVDGAGERHPGLITTGLPVLRAAADALPDLRARALQAEVGVIGFPRSGQTTTDYEHFRALVAETDAPDYLGLAFYGDGKTLRRLTGSLGLLR</sequence>
<keyword evidence="2" id="KW-1185">Reference proteome</keyword>
<name>A0A9X3MUL4_9ACTN</name>
<dbReference type="EMBL" id="JAPDOD010000024">
    <property type="protein sequence ID" value="MDA0163311.1"/>
    <property type="molecule type" value="Genomic_DNA"/>
</dbReference>
<comment type="caution">
    <text evidence="1">The sequence shown here is derived from an EMBL/GenBank/DDBJ whole genome shotgun (WGS) entry which is preliminary data.</text>
</comment>
<organism evidence="1 2">
    <name type="scientific">Solirubrobacter ginsenosidimutans</name>
    <dbReference type="NCBI Taxonomy" id="490573"/>
    <lineage>
        <taxon>Bacteria</taxon>
        <taxon>Bacillati</taxon>
        <taxon>Actinomycetota</taxon>
        <taxon>Thermoleophilia</taxon>
        <taxon>Solirubrobacterales</taxon>
        <taxon>Solirubrobacteraceae</taxon>
        <taxon>Solirubrobacter</taxon>
    </lineage>
</organism>
<proteinExistence type="predicted"/>
<evidence type="ECO:0000313" key="1">
    <source>
        <dbReference type="EMBL" id="MDA0163311.1"/>
    </source>
</evidence>
<dbReference type="InterPro" id="IPR023476">
    <property type="entry name" value="Pep_tRNA_hydro_II_dom_sf"/>
</dbReference>
<dbReference type="InterPro" id="IPR017021">
    <property type="entry name" value="UCP033763"/>
</dbReference>
<dbReference type="Pfam" id="PF09391">
    <property type="entry name" value="DUF2000"/>
    <property type="match status" value="1"/>
</dbReference>
<reference evidence="1" key="1">
    <citation type="submission" date="2022-10" db="EMBL/GenBank/DDBJ databases">
        <title>The WGS of Solirubrobacter ginsenosidimutans DSM 21036.</title>
        <authorList>
            <person name="Jiang Z."/>
        </authorList>
    </citation>
    <scope>NUCLEOTIDE SEQUENCE</scope>
    <source>
        <strain evidence="1">DSM 21036</strain>
    </source>
</reference>
<dbReference type="InterPro" id="IPR018988">
    <property type="entry name" value="DUF2000"/>
</dbReference>
<dbReference type="Gene3D" id="3.40.1490.10">
    <property type="entry name" value="Bit1"/>
    <property type="match status" value="1"/>
</dbReference>
<dbReference type="AlphaFoldDB" id="A0A9X3MUL4"/>
<dbReference type="Proteomes" id="UP001149140">
    <property type="component" value="Unassembled WGS sequence"/>
</dbReference>
<dbReference type="SUPFAM" id="SSF102462">
    <property type="entry name" value="Peptidyl-tRNA hydrolase II"/>
    <property type="match status" value="1"/>
</dbReference>
<evidence type="ECO:0000313" key="2">
    <source>
        <dbReference type="Proteomes" id="UP001149140"/>
    </source>
</evidence>
<dbReference type="PIRSF" id="PIRSF033736">
    <property type="entry name" value="UCP033763"/>
    <property type="match status" value="1"/>
</dbReference>
<dbReference type="RefSeq" id="WP_270042554.1">
    <property type="nucleotide sequence ID" value="NZ_JAPDOD010000024.1"/>
</dbReference>
<protein>
    <submittedName>
        <fullName evidence="1">DUF2000 domain-containing protein</fullName>
    </submittedName>
</protein>
<gene>
    <name evidence="1" type="ORF">OM076_23755</name>
</gene>